<feature type="compositionally biased region" description="Polar residues" evidence="1">
    <location>
        <begin position="190"/>
        <end position="199"/>
    </location>
</feature>
<protein>
    <submittedName>
        <fullName evidence="3">Uncharacterized protein</fullName>
    </submittedName>
</protein>
<name>A0AAV5A045_9AGAM</name>
<evidence type="ECO:0000256" key="1">
    <source>
        <dbReference type="SAM" id="MobiDB-lite"/>
    </source>
</evidence>
<dbReference type="Proteomes" id="UP001050691">
    <property type="component" value="Unassembled WGS sequence"/>
</dbReference>
<organism evidence="3 4">
    <name type="scientific">Clathrus columnatus</name>
    <dbReference type="NCBI Taxonomy" id="1419009"/>
    <lineage>
        <taxon>Eukaryota</taxon>
        <taxon>Fungi</taxon>
        <taxon>Dikarya</taxon>
        <taxon>Basidiomycota</taxon>
        <taxon>Agaricomycotina</taxon>
        <taxon>Agaricomycetes</taxon>
        <taxon>Phallomycetidae</taxon>
        <taxon>Phallales</taxon>
        <taxon>Clathraceae</taxon>
        <taxon>Clathrus</taxon>
    </lineage>
</organism>
<reference evidence="3" key="1">
    <citation type="submission" date="2021-10" db="EMBL/GenBank/DDBJ databases">
        <title>De novo Genome Assembly of Clathrus columnatus (Basidiomycota, Fungi) Using Illumina and Nanopore Sequence Data.</title>
        <authorList>
            <person name="Ogiso-Tanaka E."/>
            <person name="Itagaki H."/>
            <person name="Hosoya T."/>
            <person name="Hosaka K."/>
        </authorList>
    </citation>
    <scope>NUCLEOTIDE SEQUENCE</scope>
    <source>
        <strain evidence="3">MO-923</strain>
    </source>
</reference>
<keyword evidence="2" id="KW-0472">Membrane</keyword>
<sequence>MFGSFVFVTLFSTIHNIAIVCADVLAFVAVIHQVWGLWKLKRSLGLESNKDVATILLRQCILRFCFVLGISTTQLLFAFDVADTFNPIQNILSALLLCEFTLDLRRRNTTKSASNQTAFDLPTISFQENPVESVRSVLGRHESIVTEMGERIDLVDRWVQDDPTPVHGERDGLQEGLGATLSDADDSLESDYSSTINTE</sequence>
<feature type="transmembrane region" description="Helical" evidence="2">
    <location>
        <begin position="17"/>
        <end position="40"/>
    </location>
</feature>
<feature type="transmembrane region" description="Helical" evidence="2">
    <location>
        <begin position="61"/>
        <end position="79"/>
    </location>
</feature>
<accession>A0AAV5A045</accession>
<evidence type="ECO:0000313" key="3">
    <source>
        <dbReference type="EMBL" id="GJJ06907.1"/>
    </source>
</evidence>
<keyword evidence="4" id="KW-1185">Reference proteome</keyword>
<dbReference type="EMBL" id="BPWL01000002">
    <property type="protein sequence ID" value="GJJ06907.1"/>
    <property type="molecule type" value="Genomic_DNA"/>
</dbReference>
<gene>
    <name evidence="3" type="ORF">Clacol_001103</name>
</gene>
<keyword evidence="2" id="KW-1133">Transmembrane helix</keyword>
<comment type="caution">
    <text evidence="3">The sequence shown here is derived from an EMBL/GenBank/DDBJ whole genome shotgun (WGS) entry which is preliminary data.</text>
</comment>
<keyword evidence="2" id="KW-0812">Transmembrane</keyword>
<proteinExistence type="predicted"/>
<dbReference type="AlphaFoldDB" id="A0AAV5A045"/>
<evidence type="ECO:0000313" key="4">
    <source>
        <dbReference type="Proteomes" id="UP001050691"/>
    </source>
</evidence>
<feature type="region of interest" description="Disordered" evidence="1">
    <location>
        <begin position="162"/>
        <end position="199"/>
    </location>
</feature>
<evidence type="ECO:0000256" key="2">
    <source>
        <dbReference type="SAM" id="Phobius"/>
    </source>
</evidence>